<dbReference type="InterPro" id="IPR008991">
    <property type="entry name" value="Translation_prot_SH3-like_sf"/>
</dbReference>
<comment type="subcellular location">
    <subcellularLocation>
        <location evidence="1 7">Cytoplasm</location>
    </subcellularLocation>
</comment>
<feature type="domain" description="Translation elongation factor P/YeiP central" evidence="9">
    <location>
        <begin position="83"/>
        <end position="138"/>
    </location>
</feature>
<dbReference type="SUPFAM" id="SSF50104">
    <property type="entry name" value="Translation proteins SH3-like domain"/>
    <property type="match status" value="1"/>
</dbReference>
<proteinExistence type="inferred from homology"/>
<dbReference type="Pfam" id="PF01132">
    <property type="entry name" value="EFP"/>
    <property type="match status" value="1"/>
</dbReference>
<dbReference type="CDD" id="cd05794">
    <property type="entry name" value="S1_EF-P_repeat_2"/>
    <property type="match status" value="1"/>
</dbReference>
<dbReference type="InterPro" id="IPR020599">
    <property type="entry name" value="Transl_elong_fac_P/YeiP"/>
</dbReference>
<dbReference type="InterPro" id="IPR012340">
    <property type="entry name" value="NA-bd_OB-fold"/>
</dbReference>
<evidence type="ECO:0000313" key="11">
    <source>
        <dbReference type="Proteomes" id="UP000228496"/>
    </source>
</evidence>
<comment type="function">
    <text evidence="7">Involved in peptide bond synthesis. Stimulates efficient translation and peptide-bond synthesis on native or reconstituted 70S ribosomes in vitro. Probably functions indirectly by altering the affinity of the ribosome for aminoacyl-tRNA, thus increasing their reactivity as acceptors for peptidyl transferase.</text>
</comment>
<dbReference type="GO" id="GO:0043043">
    <property type="term" value="P:peptide biosynthetic process"/>
    <property type="evidence" value="ECO:0007669"/>
    <property type="project" value="InterPro"/>
</dbReference>
<dbReference type="FunFam" id="2.40.50.140:FF:000004">
    <property type="entry name" value="Elongation factor P"/>
    <property type="match status" value="1"/>
</dbReference>
<dbReference type="UniPathway" id="UPA00345"/>
<reference evidence="10 11" key="1">
    <citation type="submission" date="2017-09" db="EMBL/GenBank/DDBJ databases">
        <title>Depth-based differentiation of microbial function through sediment-hosted aquifers and enrichment of novel symbionts in the deep terrestrial subsurface.</title>
        <authorList>
            <person name="Probst A.J."/>
            <person name="Ladd B."/>
            <person name="Jarett J.K."/>
            <person name="Geller-Mcgrath D.E."/>
            <person name="Sieber C.M."/>
            <person name="Emerson J.B."/>
            <person name="Anantharaman K."/>
            <person name="Thomas B.C."/>
            <person name="Malmstrom R."/>
            <person name="Stieglmeier M."/>
            <person name="Klingl A."/>
            <person name="Woyke T."/>
            <person name="Ryan C.M."/>
            <person name="Banfield J.F."/>
        </authorList>
    </citation>
    <scope>NUCLEOTIDE SEQUENCE [LARGE SCALE GENOMIC DNA]</scope>
    <source>
        <strain evidence="10">CG10_big_fil_rev_8_21_14_0_10_36_16</strain>
    </source>
</reference>
<dbReference type="Gene3D" id="2.40.50.140">
    <property type="entry name" value="Nucleic acid-binding proteins"/>
    <property type="match status" value="2"/>
</dbReference>
<dbReference type="InterPro" id="IPR014722">
    <property type="entry name" value="Rib_uL2_dom2"/>
</dbReference>
<evidence type="ECO:0000256" key="4">
    <source>
        <dbReference type="ARBA" id="ARBA00022490"/>
    </source>
</evidence>
<dbReference type="EMBL" id="PCXQ01000004">
    <property type="protein sequence ID" value="PJE50948.1"/>
    <property type="molecule type" value="Genomic_DNA"/>
</dbReference>
<feature type="domain" description="Elongation factor P C-terminal" evidence="8">
    <location>
        <begin position="146"/>
        <end position="201"/>
    </location>
</feature>
<dbReference type="NCBIfam" id="NF001810">
    <property type="entry name" value="PRK00529.1"/>
    <property type="match status" value="1"/>
</dbReference>
<dbReference type="GO" id="GO:0005829">
    <property type="term" value="C:cytosol"/>
    <property type="evidence" value="ECO:0007669"/>
    <property type="project" value="UniProtKB-ARBA"/>
</dbReference>
<evidence type="ECO:0000256" key="6">
    <source>
        <dbReference type="ARBA" id="ARBA00022917"/>
    </source>
</evidence>
<comment type="caution">
    <text evidence="10">The sequence shown here is derived from an EMBL/GenBank/DDBJ whole genome shotgun (WGS) entry which is preliminary data.</text>
</comment>
<dbReference type="PANTHER" id="PTHR30053:SF12">
    <property type="entry name" value="ELONGATION FACTOR P (EF-P) FAMILY PROTEIN"/>
    <property type="match status" value="1"/>
</dbReference>
<dbReference type="HAMAP" id="MF_00141">
    <property type="entry name" value="EF_P"/>
    <property type="match status" value="1"/>
</dbReference>
<gene>
    <name evidence="7" type="primary">efp</name>
    <name evidence="10" type="ORF">COV29_01570</name>
</gene>
<comment type="similarity">
    <text evidence="3 7">Belongs to the elongation factor P family.</text>
</comment>
<evidence type="ECO:0000256" key="7">
    <source>
        <dbReference type="HAMAP-Rule" id="MF_00141"/>
    </source>
</evidence>
<accession>A0A2J0QA17</accession>
<dbReference type="Gene3D" id="2.30.30.30">
    <property type="match status" value="1"/>
</dbReference>
<dbReference type="Pfam" id="PF08207">
    <property type="entry name" value="EFP_N"/>
    <property type="match status" value="1"/>
</dbReference>
<evidence type="ECO:0000256" key="3">
    <source>
        <dbReference type="ARBA" id="ARBA00009479"/>
    </source>
</evidence>
<evidence type="ECO:0000256" key="5">
    <source>
        <dbReference type="ARBA" id="ARBA00022768"/>
    </source>
</evidence>
<evidence type="ECO:0000256" key="2">
    <source>
        <dbReference type="ARBA" id="ARBA00004815"/>
    </source>
</evidence>
<dbReference type="Proteomes" id="UP000228496">
    <property type="component" value="Unassembled WGS sequence"/>
</dbReference>
<dbReference type="InterPro" id="IPR013185">
    <property type="entry name" value="Transl_elong_KOW-like"/>
</dbReference>
<comment type="pathway">
    <text evidence="2 7">Protein biosynthesis; polypeptide chain elongation.</text>
</comment>
<evidence type="ECO:0000256" key="1">
    <source>
        <dbReference type="ARBA" id="ARBA00004496"/>
    </source>
</evidence>
<dbReference type="GO" id="GO:0003746">
    <property type="term" value="F:translation elongation factor activity"/>
    <property type="evidence" value="ECO:0007669"/>
    <property type="project" value="UniProtKB-UniRule"/>
</dbReference>
<dbReference type="AlphaFoldDB" id="A0A2J0QA17"/>
<evidence type="ECO:0000313" key="10">
    <source>
        <dbReference type="EMBL" id="PJE50948.1"/>
    </source>
</evidence>
<keyword evidence="6 7" id="KW-0648">Protein biosynthesis</keyword>
<dbReference type="SMART" id="SM01185">
    <property type="entry name" value="EFP"/>
    <property type="match status" value="1"/>
</dbReference>
<dbReference type="PANTHER" id="PTHR30053">
    <property type="entry name" value="ELONGATION FACTOR P"/>
    <property type="match status" value="1"/>
</dbReference>
<evidence type="ECO:0000259" key="8">
    <source>
        <dbReference type="SMART" id="SM00841"/>
    </source>
</evidence>
<dbReference type="InterPro" id="IPR011768">
    <property type="entry name" value="Transl_elongation_fac_P"/>
</dbReference>
<dbReference type="PIRSF" id="PIRSF005901">
    <property type="entry name" value="EF-P"/>
    <property type="match status" value="1"/>
</dbReference>
<evidence type="ECO:0000259" key="9">
    <source>
        <dbReference type="SMART" id="SM01185"/>
    </source>
</evidence>
<protein>
    <recommendedName>
        <fullName evidence="7">Elongation factor P</fullName>
        <shortName evidence="7">EF-P</shortName>
    </recommendedName>
</protein>
<sequence length="205" mass="23419">MTTQKRCFMLVCINKFMIGVNELKSKVYFIFDGQPWVVLESNHLKMQQRRPVVQTRIQNLLNGKIIERNFQQSDTFEVADVSKKTVKFIYEHRGEYWFSDSKNPSDRFQLSKEILGDSAKFLKPNLEIDAVMFNDDVINIELPVKIEYKVKEAPPAVKGDTAQGGVKQITLEGGAVISAPLFINAGDIVRVNTETGQYVERVDKK</sequence>
<name>A0A2J0QA17_9BACT</name>
<dbReference type="Pfam" id="PF09285">
    <property type="entry name" value="Elong-fact-P_C"/>
    <property type="match status" value="1"/>
</dbReference>
<keyword evidence="4 7" id="KW-0963">Cytoplasm</keyword>
<dbReference type="InterPro" id="IPR015365">
    <property type="entry name" value="Elong-fact-P_C"/>
</dbReference>
<dbReference type="SMART" id="SM00841">
    <property type="entry name" value="Elong-fact-P_C"/>
    <property type="match status" value="1"/>
</dbReference>
<keyword evidence="5 7" id="KW-0251">Elongation factor</keyword>
<dbReference type="InterPro" id="IPR001059">
    <property type="entry name" value="Transl_elong_P/YeiP_cen"/>
</dbReference>
<dbReference type="SUPFAM" id="SSF50249">
    <property type="entry name" value="Nucleic acid-binding proteins"/>
    <property type="match status" value="2"/>
</dbReference>
<organism evidence="10 11">
    <name type="scientific">Candidatus Yanofskybacteria bacterium CG10_big_fil_rev_8_21_14_0_10_36_16</name>
    <dbReference type="NCBI Taxonomy" id="1975096"/>
    <lineage>
        <taxon>Bacteria</taxon>
        <taxon>Candidatus Yanofskyibacteriota</taxon>
    </lineage>
</organism>